<evidence type="ECO:0000256" key="2">
    <source>
        <dbReference type="ARBA" id="ARBA00023125"/>
    </source>
</evidence>
<evidence type="ECO:0000313" key="8">
    <source>
        <dbReference type="Proteomes" id="UP000239406"/>
    </source>
</evidence>
<evidence type="ECO:0000313" key="6">
    <source>
        <dbReference type="EMBL" id="PPE71567.1"/>
    </source>
</evidence>
<dbReference type="InterPro" id="IPR023187">
    <property type="entry name" value="Tscrpt_reg_MarR-type_CS"/>
</dbReference>
<evidence type="ECO:0000256" key="4">
    <source>
        <dbReference type="SAM" id="MobiDB-lite"/>
    </source>
</evidence>
<organism evidence="6 8">
    <name type="scientific">Caldimonas thermodepolymerans</name>
    <dbReference type="NCBI Taxonomy" id="215580"/>
    <lineage>
        <taxon>Bacteria</taxon>
        <taxon>Pseudomonadati</taxon>
        <taxon>Pseudomonadota</taxon>
        <taxon>Betaproteobacteria</taxon>
        <taxon>Burkholderiales</taxon>
        <taxon>Sphaerotilaceae</taxon>
        <taxon>Caldimonas</taxon>
    </lineage>
</organism>
<proteinExistence type="predicted"/>
<dbReference type="SMART" id="SM00347">
    <property type="entry name" value="HTH_MARR"/>
    <property type="match status" value="1"/>
</dbReference>
<evidence type="ECO:0000313" key="7">
    <source>
        <dbReference type="EMBL" id="TCP08663.1"/>
    </source>
</evidence>
<comment type="caution">
    <text evidence="6">The sequence shown here is derived from an EMBL/GenBank/DDBJ whole genome shotgun (WGS) entry which is preliminary data.</text>
</comment>
<dbReference type="OrthoDB" id="8588347at2"/>
<feature type="compositionally biased region" description="Low complexity" evidence="4">
    <location>
        <begin position="160"/>
        <end position="170"/>
    </location>
</feature>
<evidence type="ECO:0000256" key="1">
    <source>
        <dbReference type="ARBA" id="ARBA00023015"/>
    </source>
</evidence>
<dbReference type="Proteomes" id="UP000294772">
    <property type="component" value="Unassembled WGS sequence"/>
</dbReference>
<feature type="region of interest" description="Disordered" evidence="4">
    <location>
        <begin position="148"/>
        <end position="170"/>
    </location>
</feature>
<dbReference type="Gene3D" id="1.10.10.10">
    <property type="entry name" value="Winged helix-like DNA-binding domain superfamily/Winged helix DNA-binding domain"/>
    <property type="match status" value="1"/>
</dbReference>
<dbReference type="InterPro" id="IPR000835">
    <property type="entry name" value="HTH_MarR-typ"/>
</dbReference>
<evidence type="ECO:0000259" key="5">
    <source>
        <dbReference type="PROSITE" id="PS50995"/>
    </source>
</evidence>
<dbReference type="RefSeq" id="WP_104355759.1">
    <property type="nucleotide sequence ID" value="NZ_CALFFA010000024.1"/>
</dbReference>
<dbReference type="InterPro" id="IPR036388">
    <property type="entry name" value="WH-like_DNA-bd_sf"/>
</dbReference>
<dbReference type="GO" id="GO:0045892">
    <property type="term" value="P:negative regulation of DNA-templated transcription"/>
    <property type="evidence" value="ECO:0007669"/>
    <property type="project" value="InterPro"/>
</dbReference>
<keyword evidence="8" id="KW-1185">Reference proteome</keyword>
<dbReference type="GO" id="GO:0006950">
    <property type="term" value="P:response to stress"/>
    <property type="evidence" value="ECO:0007669"/>
    <property type="project" value="TreeGrafter"/>
</dbReference>
<accession>A0A2S5T9N0</accession>
<dbReference type="PANTHER" id="PTHR33164">
    <property type="entry name" value="TRANSCRIPTIONAL REGULATOR, MARR FAMILY"/>
    <property type="match status" value="1"/>
</dbReference>
<keyword evidence="3" id="KW-0804">Transcription</keyword>
<sequence>MSGAIQYRDLPQALIRAREAVARYFRPGLKQAGVTEQQWRVIRALSQSGEMEVGRISEISCIPGPSLTGVLERMERDDLVRRFRISTDQRKVLVELTAKSRKLVEKVAARINARYELIEQHLGPQVLAQLFTLLDKVAELPDPNQAEPVKLPIARRKSPARPAAKAAARR</sequence>
<evidence type="ECO:0000313" key="9">
    <source>
        <dbReference type="Proteomes" id="UP000294772"/>
    </source>
</evidence>
<keyword evidence="1" id="KW-0805">Transcription regulation</keyword>
<dbReference type="EMBL" id="SLXF01000002">
    <property type="protein sequence ID" value="TCP08663.1"/>
    <property type="molecule type" value="Genomic_DNA"/>
</dbReference>
<dbReference type="PROSITE" id="PS01117">
    <property type="entry name" value="HTH_MARR_1"/>
    <property type="match status" value="1"/>
</dbReference>
<dbReference type="NCBIfam" id="TIGR02337">
    <property type="entry name" value="HpaR"/>
    <property type="match status" value="1"/>
</dbReference>
<feature type="domain" description="HTH marR-type" evidence="5">
    <location>
        <begin position="7"/>
        <end position="139"/>
    </location>
</feature>
<dbReference type="GO" id="GO:0003677">
    <property type="term" value="F:DNA binding"/>
    <property type="evidence" value="ECO:0007669"/>
    <property type="project" value="UniProtKB-KW"/>
</dbReference>
<dbReference type="PROSITE" id="PS50995">
    <property type="entry name" value="HTH_MARR_2"/>
    <property type="match status" value="1"/>
</dbReference>
<protein>
    <submittedName>
        <fullName evidence="6">Homoprotocatechuate degradation operon regulator HpaR</fullName>
    </submittedName>
    <submittedName>
        <fullName evidence="7">Homoprotocatechuate degradation regulator HpaR</fullName>
    </submittedName>
</protein>
<dbReference type="PANTHER" id="PTHR33164:SF13">
    <property type="entry name" value="4-HYDROXYPHENYLACETATE CATABOLISM PROTEIN"/>
    <property type="match status" value="1"/>
</dbReference>
<name>A0A2S5T9N0_9BURK</name>
<dbReference type="InterPro" id="IPR036390">
    <property type="entry name" value="WH_DNA-bd_sf"/>
</dbReference>
<dbReference type="EMBL" id="PSNY01000001">
    <property type="protein sequence ID" value="PPE71567.1"/>
    <property type="molecule type" value="Genomic_DNA"/>
</dbReference>
<dbReference type="InterPro" id="IPR039422">
    <property type="entry name" value="MarR/SlyA-like"/>
</dbReference>
<dbReference type="InterPro" id="IPR012712">
    <property type="entry name" value="HpaR/FarR"/>
</dbReference>
<dbReference type="Proteomes" id="UP000239406">
    <property type="component" value="Unassembled WGS sequence"/>
</dbReference>
<dbReference type="AlphaFoldDB" id="A0A2S5T9N0"/>
<evidence type="ECO:0000256" key="3">
    <source>
        <dbReference type="ARBA" id="ARBA00023163"/>
    </source>
</evidence>
<reference evidence="7 9" key="2">
    <citation type="submission" date="2019-03" db="EMBL/GenBank/DDBJ databases">
        <title>Genomic Encyclopedia of Type Strains, Phase IV (KMG-IV): sequencing the most valuable type-strain genomes for metagenomic binning, comparative biology and taxonomic classification.</title>
        <authorList>
            <person name="Goeker M."/>
        </authorList>
    </citation>
    <scope>NUCLEOTIDE SEQUENCE [LARGE SCALE GENOMIC DNA]</scope>
    <source>
        <strain evidence="7 9">DSM 15264</strain>
    </source>
</reference>
<keyword evidence="2" id="KW-0238">DNA-binding</keyword>
<gene>
    <name evidence="6" type="primary">hpaR</name>
    <name evidence="6" type="ORF">C1702_00790</name>
    <name evidence="7" type="ORF">EV676_102171</name>
</gene>
<reference evidence="6 8" key="1">
    <citation type="submission" date="2018-02" db="EMBL/GenBank/DDBJ databases">
        <title>Reclassifiation of [Polyangium] brachysporum DSM 7029 as Guopingzhaonella breviflexa gen. nov., sp. nov., a member of the family Comamonadaceae.</title>
        <authorList>
            <person name="Tang B."/>
        </authorList>
    </citation>
    <scope>NUCLEOTIDE SEQUENCE [LARGE SCALE GENOMIC DNA]</scope>
    <source>
        <strain evidence="6 8">DSM 15344</strain>
    </source>
</reference>
<dbReference type="SUPFAM" id="SSF46785">
    <property type="entry name" value="Winged helix' DNA-binding domain"/>
    <property type="match status" value="1"/>
</dbReference>
<dbReference type="GO" id="GO:0003700">
    <property type="term" value="F:DNA-binding transcription factor activity"/>
    <property type="evidence" value="ECO:0007669"/>
    <property type="project" value="InterPro"/>
</dbReference>
<dbReference type="Pfam" id="PF01047">
    <property type="entry name" value="MarR"/>
    <property type="match status" value="1"/>
</dbReference>